<dbReference type="PANTHER" id="PTHR46268:SF6">
    <property type="entry name" value="UNIVERSAL STRESS PROTEIN UP12"/>
    <property type="match status" value="1"/>
</dbReference>
<evidence type="ECO:0000256" key="1">
    <source>
        <dbReference type="ARBA" id="ARBA00008791"/>
    </source>
</evidence>
<dbReference type="Gene3D" id="3.40.50.620">
    <property type="entry name" value="HUPs"/>
    <property type="match status" value="2"/>
</dbReference>
<gene>
    <name evidence="3" type="ORF">ACFQZW_05990</name>
</gene>
<comment type="similarity">
    <text evidence="1">Belongs to the universal stress protein A family.</text>
</comment>
<evidence type="ECO:0000313" key="4">
    <source>
        <dbReference type="Proteomes" id="UP001597032"/>
    </source>
</evidence>
<reference evidence="4" key="1">
    <citation type="journal article" date="2019" name="Int. J. Syst. Evol. Microbiol.">
        <title>The Global Catalogue of Microorganisms (GCM) 10K type strain sequencing project: providing services to taxonomists for standard genome sequencing and annotation.</title>
        <authorList>
            <consortium name="The Broad Institute Genomics Platform"/>
            <consortium name="The Broad Institute Genome Sequencing Center for Infectious Disease"/>
            <person name="Wu L."/>
            <person name="Ma J."/>
        </authorList>
    </citation>
    <scope>NUCLEOTIDE SEQUENCE [LARGE SCALE GENOMIC DNA]</scope>
    <source>
        <strain evidence="4">CCUG 60022</strain>
    </source>
</reference>
<sequence length="264" mass="30145">MKTILVPLNPLEKGHTILQYAFDFATYFSAKIVILKTFEISTVTGPTPAIDKALKENCLKELKEVLSEITSKNNSFEIRLVKGNLVENCAEYLQENDVDLIISRPKRSEKSPHLFIGNTTGKMIKTIDCPLLLIPKSFKFQPYQKILMAIKSGIIKKENVFTSLKDIITTFNAQLNLLQVKTPKLKESDLIINEELLQLKSSLVYTENETIYHGVLEYLHDVKPDLICVIRRKRGFFSKLWEQNTVKKTDFESKVPLLILKGAL</sequence>
<dbReference type="Pfam" id="PF00582">
    <property type="entry name" value="Usp"/>
    <property type="match status" value="1"/>
</dbReference>
<name>A0ABW2Z490_9FLAO</name>
<accession>A0ABW2Z490</accession>
<dbReference type="InterPro" id="IPR006015">
    <property type="entry name" value="Universal_stress_UspA"/>
</dbReference>
<dbReference type="SUPFAM" id="SSF52402">
    <property type="entry name" value="Adenine nucleotide alpha hydrolases-like"/>
    <property type="match status" value="2"/>
</dbReference>
<comment type="caution">
    <text evidence="3">The sequence shown here is derived from an EMBL/GenBank/DDBJ whole genome shotgun (WGS) entry which is preliminary data.</text>
</comment>
<dbReference type="InterPro" id="IPR006016">
    <property type="entry name" value="UspA"/>
</dbReference>
<dbReference type="RefSeq" id="WP_386781771.1">
    <property type="nucleotide sequence ID" value="NZ_JBHTIC010000006.1"/>
</dbReference>
<dbReference type="EMBL" id="JBHTIC010000006">
    <property type="protein sequence ID" value="MFD0761627.1"/>
    <property type="molecule type" value="Genomic_DNA"/>
</dbReference>
<dbReference type="PANTHER" id="PTHR46268">
    <property type="entry name" value="STRESS RESPONSE PROTEIN NHAX"/>
    <property type="match status" value="1"/>
</dbReference>
<feature type="domain" description="UspA" evidence="2">
    <location>
        <begin position="1"/>
        <end position="135"/>
    </location>
</feature>
<dbReference type="InterPro" id="IPR014729">
    <property type="entry name" value="Rossmann-like_a/b/a_fold"/>
</dbReference>
<evidence type="ECO:0000259" key="2">
    <source>
        <dbReference type="Pfam" id="PF00582"/>
    </source>
</evidence>
<organism evidence="3 4">
    <name type="scientific">Lutibacter aestuarii</name>
    <dbReference type="NCBI Taxonomy" id="861111"/>
    <lineage>
        <taxon>Bacteria</taxon>
        <taxon>Pseudomonadati</taxon>
        <taxon>Bacteroidota</taxon>
        <taxon>Flavobacteriia</taxon>
        <taxon>Flavobacteriales</taxon>
        <taxon>Flavobacteriaceae</taxon>
        <taxon>Lutibacter</taxon>
    </lineage>
</organism>
<dbReference type="PRINTS" id="PR01438">
    <property type="entry name" value="UNVRSLSTRESS"/>
</dbReference>
<evidence type="ECO:0000313" key="3">
    <source>
        <dbReference type="EMBL" id="MFD0761627.1"/>
    </source>
</evidence>
<protein>
    <submittedName>
        <fullName evidence="3">Universal stress protein</fullName>
    </submittedName>
</protein>
<dbReference type="CDD" id="cd00293">
    <property type="entry name" value="USP-like"/>
    <property type="match status" value="1"/>
</dbReference>
<keyword evidence="4" id="KW-1185">Reference proteome</keyword>
<dbReference type="Proteomes" id="UP001597032">
    <property type="component" value="Unassembled WGS sequence"/>
</dbReference>
<proteinExistence type="inferred from homology"/>